<evidence type="ECO:0000313" key="1">
    <source>
        <dbReference type="EMBL" id="GAI97780.1"/>
    </source>
</evidence>
<proteinExistence type="predicted"/>
<sequence length="33" mass="3866">LVIQLQGDHRKEIKSYLVDNKLAKESKIKIHGY</sequence>
<reference evidence="1" key="1">
    <citation type="journal article" date="2014" name="Front. Microbiol.">
        <title>High frequency of phylogenetically diverse reductive dehalogenase-homologous genes in deep subseafloor sedimentary metagenomes.</title>
        <authorList>
            <person name="Kawai M."/>
            <person name="Futagami T."/>
            <person name="Toyoda A."/>
            <person name="Takaki Y."/>
            <person name="Nishi S."/>
            <person name="Hori S."/>
            <person name="Arai W."/>
            <person name="Tsubouchi T."/>
            <person name="Morono Y."/>
            <person name="Uchiyama I."/>
            <person name="Ito T."/>
            <person name="Fujiyama A."/>
            <person name="Inagaki F."/>
            <person name="Takami H."/>
        </authorList>
    </citation>
    <scope>NUCLEOTIDE SEQUENCE</scope>
    <source>
        <strain evidence="1">Expedition CK06-06</strain>
    </source>
</reference>
<evidence type="ECO:0008006" key="2">
    <source>
        <dbReference type="Google" id="ProtNLM"/>
    </source>
</evidence>
<feature type="non-terminal residue" evidence="1">
    <location>
        <position position="1"/>
    </location>
</feature>
<gene>
    <name evidence="1" type="ORF">S12H4_35314</name>
</gene>
<dbReference type="Gene3D" id="3.30.780.10">
    <property type="entry name" value="SUI1-like domain"/>
    <property type="match status" value="1"/>
</dbReference>
<dbReference type="SUPFAM" id="SSF55159">
    <property type="entry name" value="eIF1-like"/>
    <property type="match status" value="1"/>
</dbReference>
<name>X1UD26_9ZZZZ</name>
<comment type="caution">
    <text evidence="1">The sequence shown here is derived from an EMBL/GenBank/DDBJ whole genome shotgun (WGS) entry which is preliminary data.</text>
</comment>
<dbReference type="EMBL" id="BARW01020962">
    <property type="protein sequence ID" value="GAI97780.1"/>
    <property type="molecule type" value="Genomic_DNA"/>
</dbReference>
<accession>X1UD26</accession>
<dbReference type="AlphaFoldDB" id="X1UD26"/>
<dbReference type="GO" id="GO:0003743">
    <property type="term" value="F:translation initiation factor activity"/>
    <property type="evidence" value="ECO:0007669"/>
    <property type="project" value="InterPro"/>
</dbReference>
<organism evidence="1">
    <name type="scientific">marine sediment metagenome</name>
    <dbReference type="NCBI Taxonomy" id="412755"/>
    <lineage>
        <taxon>unclassified sequences</taxon>
        <taxon>metagenomes</taxon>
        <taxon>ecological metagenomes</taxon>
    </lineage>
</organism>
<dbReference type="InterPro" id="IPR036877">
    <property type="entry name" value="SUI1_dom_sf"/>
</dbReference>
<protein>
    <recommendedName>
        <fullName evidence="2">SUI1 domain-containing protein</fullName>
    </recommendedName>
</protein>